<evidence type="ECO:0000256" key="2">
    <source>
        <dbReference type="ARBA" id="ARBA00023004"/>
    </source>
</evidence>
<evidence type="ECO:0000256" key="1">
    <source>
        <dbReference type="ARBA" id="ARBA00022723"/>
    </source>
</evidence>
<protein>
    <recommendedName>
        <fullName evidence="4">Cytochrome c domain-containing protein</fullName>
    </recommendedName>
</protein>
<reference evidence="5 6" key="1">
    <citation type="submission" date="2020-10" db="EMBL/GenBank/DDBJ databases">
        <title>Sequencing the genomes of 1000 actinobacteria strains.</title>
        <authorList>
            <person name="Klenk H.-P."/>
        </authorList>
    </citation>
    <scope>NUCLEOTIDE SEQUENCE [LARGE SCALE GENOMIC DNA]</scope>
    <source>
        <strain evidence="5 6">DSM 7307</strain>
    </source>
</reference>
<keyword evidence="1 3" id="KW-0479">Metal-binding</keyword>
<sequence>MTFVPVTVKDNPLAELYRDDLTGTDFLANNPATVANLLHGQFLQSLTSTIALRLLSETTPQHQLLVNELPLYHLGTGADEVTPDKVLLNTIALGNDDKFNEFQSTSQGLSDVPGDGGRSTLVTQMLAQAGRSANPFVGAQSGEVLLNRARAATCAGCHMTAARPASGGFAGPGVVVLERQDGSVLRWPDVDPGGFVQVSETRALSPTLTDAFLPFRRYVLSRYLCKAPEPSPPPVAGGYEPSADMPATAVVSAAVGQNLVDATASGGYFVDDLVASFIAATEASPSLAAPADNAVVTGGPERAIAQLTPEQLAALRNRISNAIALARNIELQRSGAFVETRRPH</sequence>
<name>A0ABR9IZ69_RHIVS</name>
<feature type="domain" description="Cytochrome c" evidence="4">
    <location>
        <begin position="137"/>
        <end position="323"/>
    </location>
</feature>
<evidence type="ECO:0000259" key="4">
    <source>
        <dbReference type="PROSITE" id="PS51007"/>
    </source>
</evidence>
<keyword evidence="2 3" id="KW-0408">Iron</keyword>
<comment type="caution">
    <text evidence="5">The sequence shown here is derived from an EMBL/GenBank/DDBJ whole genome shotgun (WGS) entry which is preliminary data.</text>
</comment>
<evidence type="ECO:0000256" key="3">
    <source>
        <dbReference type="PROSITE-ProRule" id="PRU00433"/>
    </source>
</evidence>
<proteinExistence type="predicted"/>
<keyword evidence="3" id="KW-0349">Heme</keyword>
<evidence type="ECO:0000313" key="6">
    <source>
        <dbReference type="Proteomes" id="UP000620262"/>
    </source>
</evidence>
<evidence type="ECO:0000313" key="5">
    <source>
        <dbReference type="EMBL" id="MBE1508519.1"/>
    </source>
</evidence>
<dbReference type="EMBL" id="JADBEC010000002">
    <property type="protein sequence ID" value="MBE1508519.1"/>
    <property type="molecule type" value="Genomic_DNA"/>
</dbReference>
<dbReference type="RefSeq" id="WP_192732105.1">
    <property type="nucleotide sequence ID" value="NZ_BAAAVL010000010.1"/>
</dbReference>
<keyword evidence="6" id="KW-1185">Reference proteome</keyword>
<organism evidence="5 6">
    <name type="scientific">Rhizobium viscosum</name>
    <name type="common">Arthrobacter viscosus</name>
    <dbReference type="NCBI Taxonomy" id="1673"/>
    <lineage>
        <taxon>Bacteria</taxon>
        <taxon>Pseudomonadati</taxon>
        <taxon>Pseudomonadota</taxon>
        <taxon>Alphaproteobacteria</taxon>
        <taxon>Hyphomicrobiales</taxon>
        <taxon>Rhizobiaceae</taxon>
        <taxon>Rhizobium/Agrobacterium group</taxon>
        <taxon>Rhizobium</taxon>
    </lineage>
</organism>
<dbReference type="PROSITE" id="PS51007">
    <property type="entry name" value="CYTC"/>
    <property type="match status" value="1"/>
</dbReference>
<dbReference type="Proteomes" id="UP000620262">
    <property type="component" value="Unassembled WGS sequence"/>
</dbReference>
<accession>A0ABR9IZ69</accession>
<gene>
    <name evidence="5" type="ORF">H4W29_005764</name>
</gene>
<dbReference type="InterPro" id="IPR009056">
    <property type="entry name" value="Cyt_c-like_dom"/>
</dbReference>